<comment type="similarity">
    <text evidence="1">Belongs to the alpha-carbonic anhydrase family.</text>
</comment>
<reference evidence="4" key="1">
    <citation type="submission" date="2025-08" db="UniProtKB">
        <authorList>
            <consortium name="RefSeq"/>
        </authorList>
    </citation>
    <scope>IDENTIFICATION</scope>
</reference>
<dbReference type="GO" id="GO:0005737">
    <property type="term" value="C:cytoplasm"/>
    <property type="evidence" value="ECO:0007669"/>
    <property type="project" value="TreeGrafter"/>
</dbReference>
<dbReference type="KEGG" id="pbar:105429119"/>
<dbReference type="OrthoDB" id="429145at2759"/>
<dbReference type="PANTHER" id="PTHR18952">
    <property type="entry name" value="CARBONIC ANHYDRASE"/>
    <property type="match status" value="1"/>
</dbReference>
<dbReference type="GeneID" id="105429119"/>
<keyword evidence="3" id="KW-1185">Reference proteome</keyword>
<protein>
    <submittedName>
        <fullName evidence="4">Carbonic anhydrase 1-like</fullName>
    </submittedName>
</protein>
<evidence type="ECO:0000313" key="4">
    <source>
        <dbReference type="RefSeq" id="XP_011640172.1"/>
    </source>
</evidence>
<dbReference type="Gene3D" id="3.10.200.10">
    <property type="entry name" value="Alpha carbonic anhydrase"/>
    <property type="match status" value="1"/>
</dbReference>
<gene>
    <name evidence="4" type="primary">LOC105429119</name>
</gene>
<feature type="domain" description="Alpha-carbonic anhydrase" evidence="2">
    <location>
        <begin position="1"/>
        <end position="266"/>
    </location>
</feature>
<dbReference type="Pfam" id="PF00194">
    <property type="entry name" value="Carb_anhydrase"/>
    <property type="match status" value="1"/>
</dbReference>
<dbReference type="Proteomes" id="UP000504615">
    <property type="component" value="Unplaced"/>
</dbReference>
<proteinExistence type="inferred from homology"/>
<dbReference type="InterPro" id="IPR001148">
    <property type="entry name" value="CA_dom"/>
</dbReference>
<dbReference type="InterPro" id="IPR023561">
    <property type="entry name" value="Carbonic_anhydrase_a-class"/>
</dbReference>
<dbReference type="InterPro" id="IPR036398">
    <property type="entry name" value="CA_dom_sf"/>
</dbReference>
<dbReference type="SUPFAM" id="SSF51069">
    <property type="entry name" value="Carbonic anhydrase"/>
    <property type="match status" value="1"/>
</dbReference>
<dbReference type="RefSeq" id="XP_011640172.1">
    <property type="nucleotide sequence ID" value="XM_011641870.1"/>
</dbReference>
<evidence type="ECO:0000259" key="2">
    <source>
        <dbReference type="PROSITE" id="PS51144"/>
    </source>
</evidence>
<sequence length="294" mass="33816">MLIIYIDTNESNEETVRLIRLVRFIQQLSNTDGKLRSPIDLNISQMKVIKLNPLQWFNYNVTPKKLKITNTGYTVMLSATWRAEMPYLCSGPYVGDYVFSQLHFHWGKTDMDGSEHHIDGGSMPMEMHAVHYRGDYETQIAALRQNGGVTILVYLFQLQAAPNPLLDDIINALPFVQAAHSSIRLIPFPIANIMKRFQNDYFVYWGSIMMANIKHKILWLISRKPLGISVEQIAEFRTLCNERKMPILSNCQPLQVRGNRNVFHVSPSGSTYATLLPIRNANNKYIQDKNKNKQ</sequence>
<organism evidence="3 4">
    <name type="scientific">Pogonomyrmex barbatus</name>
    <name type="common">red harvester ant</name>
    <dbReference type="NCBI Taxonomy" id="144034"/>
    <lineage>
        <taxon>Eukaryota</taxon>
        <taxon>Metazoa</taxon>
        <taxon>Ecdysozoa</taxon>
        <taxon>Arthropoda</taxon>
        <taxon>Hexapoda</taxon>
        <taxon>Insecta</taxon>
        <taxon>Pterygota</taxon>
        <taxon>Neoptera</taxon>
        <taxon>Endopterygota</taxon>
        <taxon>Hymenoptera</taxon>
        <taxon>Apocrita</taxon>
        <taxon>Aculeata</taxon>
        <taxon>Formicoidea</taxon>
        <taxon>Formicidae</taxon>
        <taxon>Myrmicinae</taxon>
        <taxon>Pogonomyrmex</taxon>
    </lineage>
</organism>
<dbReference type="GO" id="GO:0004089">
    <property type="term" value="F:carbonate dehydratase activity"/>
    <property type="evidence" value="ECO:0007669"/>
    <property type="project" value="InterPro"/>
</dbReference>
<dbReference type="PROSITE" id="PS51144">
    <property type="entry name" value="ALPHA_CA_2"/>
    <property type="match status" value="1"/>
</dbReference>
<name>A0A6I9WD23_9HYME</name>
<accession>A0A6I9WD23</accession>
<evidence type="ECO:0000256" key="1">
    <source>
        <dbReference type="ARBA" id="ARBA00010718"/>
    </source>
</evidence>
<dbReference type="GO" id="GO:0008270">
    <property type="term" value="F:zinc ion binding"/>
    <property type="evidence" value="ECO:0007669"/>
    <property type="project" value="InterPro"/>
</dbReference>
<dbReference type="SMART" id="SM01057">
    <property type="entry name" value="Carb_anhydrase"/>
    <property type="match status" value="1"/>
</dbReference>
<dbReference type="PANTHER" id="PTHR18952:SF233">
    <property type="entry name" value="CARBONIC ANHYDRASE 14"/>
    <property type="match status" value="1"/>
</dbReference>
<evidence type="ECO:0000313" key="3">
    <source>
        <dbReference type="Proteomes" id="UP000504615"/>
    </source>
</evidence>
<dbReference type="AlphaFoldDB" id="A0A6I9WD23"/>